<dbReference type="Proteomes" id="UP000197394">
    <property type="component" value="Unassembled WGS sequence"/>
</dbReference>
<geneLocation type="plasmid" evidence="4 7">
    <name>p1KSK6</name>
</geneLocation>
<dbReference type="Proteomes" id="UP000470018">
    <property type="component" value="Unassembled WGS sequence"/>
</dbReference>
<evidence type="ECO:0000313" key="4">
    <source>
        <dbReference type="EMBL" id="QTK45490.1"/>
    </source>
</evidence>
<evidence type="ECO:0000313" key="3">
    <source>
        <dbReference type="EMBL" id="OWK66022.1"/>
    </source>
</evidence>
<evidence type="ECO:0000313" key="7">
    <source>
        <dbReference type="Proteomes" id="UP000664966"/>
    </source>
</evidence>
<feature type="transmembrane region" description="Helical" evidence="1">
    <location>
        <begin position="46"/>
        <end position="65"/>
    </location>
</feature>
<organism evidence="3 5">
    <name type="scientific">Acinetobacter baumannii</name>
    <dbReference type="NCBI Taxonomy" id="470"/>
    <lineage>
        <taxon>Bacteria</taxon>
        <taxon>Pseudomonadati</taxon>
        <taxon>Pseudomonadota</taxon>
        <taxon>Gammaproteobacteria</taxon>
        <taxon>Moraxellales</taxon>
        <taxon>Moraxellaceae</taxon>
        <taxon>Acinetobacter</taxon>
        <taxon>Acinetobacter calcoaceticus/baumannii complex</taxon>
    </lineage>
</organism>
<evidence type="ECO:0000313" key="2">
    <source>
        <dbReference type="EMBL" id="NDW43298.1"/>
    </source>
</evidence>
<sequence length="209" mass="24528">MNNIVADIVNSYEIKSFEQVKEFIAIEKLKYSFYNKCFKVVSLLNLIGWPPFIFCVLVGLAAFCFSKAELVFFSTSLIYFLLLYCLIVTALWMYSASKADKESDLLIKKNFPNYFNVYGHHDLLDEESLKYLLSTEVTLDEYKIIKSLAEISPEFNIKLKEIMKFRNGVFTIYDYRVLNCKRLLSISEKENNRSKEQAEIDEFKKEIIK</sequence>
<reference evidence="3 5" key="1">
    <citation type="submission" date="2017-05" db="EMBL/GenBank/DDBJ databases">
        <title>Draft genome sequence of MDR A. baumannii AB360.</title>
        <authorList>
            <person name="Wareham D.W."/>
            <person name="Bean D.C."/>
        </authorList>
    </citation>
    <scope>NUCLEOTIDE SEQUENCE [LARGE SCALE GENOMIC DNA]</scope>
    <source>
        <strain evidence="3 5">AB360</strain>
    </source>
</reference>
<proteinExistence type="predicted"/>
<protein>
    <submittedName>
        <fullName evidence="3">Uncharacterized protein</fullName>
    </submittedName>
</protein>
<keyword evidence="1" id="KW-0812">Transmembrane</keyword>
<reference evidence="2 6" key="2">
    <citation type="submission" date="2020-02" db="EMBL/GenBank/DDBJ databases">
        <title>Whole genome shot-gun sequencing of clinical Carbapenem resistant A. baumannii.</title>
        <authorList>
            <person name="Veeraraghavan B."/>
            <person name="Mathur P."/>
            <person name="Vijayakumar S."/>
            <person name="Vasudevan K."/>
            <person name="Lincy M."/>
            <person name="Kirubananthan A."/>
        </authorList>
    </citation>
    <scope>NUCLEOTIDE SEQUENCE [LARGE SCALE GENOMIC DNA]</scope>
    <source>
        <strain evidence="2 6">SP816</strain>
    </source>
</reference>
<keyword evidence="1" id="KW-1133">Transmembrane helix</keyword>
<dbReference type="EMBL" id="CP072271">
    <property type="protein sequence ID" value="QTK45490.1"/>
    <property type="molecule type" value="Genomic_DNA"/>
</dbReference>
<keyword evidence="4" id="KW-0614">Plasmid</keyword>
<evidence type="ECO:0000313" key="6">
    <source>
        <dbReference type="Proteomes" id="UP000470018"/>
    </source>
</evidence>
<keyword evidence="1" id="KW-0472">Membrane</keyword>
<evidence type="ECO:0000256" key="1">
    <source>
        <dbReference type="SAM" id="Phobius"/>
    </source>
</evidence>
<accession>A0A090BAJ7</accession>
<dbReference type="EMBL" id="JAAGTY010000057">
    <property type="protein sequence ID" value="NDW43298.1"/>
    <property type="molecule type" value="Genomic_DNA"/>
</dbReference>
<dbReference type="AlphaFoldDB" id="A0A090BAJ7"/>
<name>A0A090BAJ7_ACIBA</name>
<dbReference type="EMBL" id="NGKM01000014">
    <property type="protein sequence ID" value="OWK66022.1"/>
    <property type="molecule type" value="Genomic_DNA"/>
</dbReference>
<evidence type="ECO:0000313" key="5">
    <source>
        <dbReference type="Proteomes" id="UP000197394"/>
    </source>
</evidence>
<gene>
    <name evidence="3" type="ORF">CBE85_13555</name>
    <name evidence="2" type="ORF">G3N53_19750</name>
    <name evidence="4" type="ORF">J6E47_20130</name>
</gene>
<dbReference type="RefSeq" id="WP_001060044.1">
    <property type="nucleotide sequence ID" value="NZ_AP014650.1"/>
</dbReference>
<dbReference type="Proteomes" id="UP000664966">
    <property type="component" value="Plasmid p1KSK6"/>
</dbReference>
<reference evidence="4" key="3">
    <citation type="submission" date="2021-03" db="EMBL/GenBank/DDBJ databases">
        <title>Complete genome sequencing of Acinetobacter baumannii.</title>
        <authorList>
            <person name="Yadav B."/>
            <person name="Makwana N."/>
            <person name="Kharat A.S."/>
            <person name="Veeraraghavan B."/>
            <person name="Vijayakumar S."/>
            <person name="Priya M."/>
        </authorList>
    </citation>
    <scope>NUCLEOTIDE SEQUENCE</scope>
    <source>
        <strain evidence="4">KSK6</strain>
        <plasmid evidence="4">p1KSK6</plasmid>
    </source>
</reference>
<feature type="transmembrane region" description="Helical" evidence="1">
    <location>
        <begin position="77"/>
        <end position="95"/>
    </location>
</feature>